<dbReference type="AlphaFoldDB" id="A0A5B2VYW6"/>
<keyword evidence="1" id="KW-0732">Signal</keyword>
<evidence type="ECO:0008006" key="4">
    <source>
        <dbReference type="Google" id="ProtNLM"/>
    </source>
</evidence>
<protein>
    <recommendedName>
        <fullName evidence="4">Outer membrane lipoprotein-sorting protein</fullName>
    </recommendedName>
</protein>
<gene>
    <name evidence="2" type="ORF">F0L74_11785</name>
</gene>
<feature type="signal peptide" evidence="1">
    <location>
        <begin position="1"/>
        <end position="25"/>
    </location>
</feature>
<keyword evidence="3" id="KW-1185">Reference proteome</keyword>
<proteinExistence type="predicted"/>
<dbReference type="Proteomes" id="UP000324611">
    <property type="component" value="Unassembled WGS sequence"/>
</dbReference>
<reference evidence="2 3" key="2">
    <citation type="submission" date="2019-09" db="EMBL/GenBank/DDBJ databases">
        <authorList>
            <person name="Jin C."/>
        </authorList>
    </citation>
    <scope>NUCLEOTIDE SEQUENCE [LARGE SCALE GENOMIC DNA]</scope>
    <source>
        <strain evidence="2 3">BN140078</strain>
    </source>
</reference>
<sequence>MKYRNVLLTGVMVLLAAYLPAAAQADHNIDLAMQAIKEIQHGYNTRPMSFDIVYTYSNEHTPGKVLDSMKGRIELSGADSRCLLRNTESIHNSRYNVILFAEDKIMYLAKSDTAVNSADLLQPIRTALQTAGVTDCGISYQGSKKTVQISFRAGAPYKSLQITVDTLSGHLQAMRYVVKTALLMDAAAGGDATPGEGYEEYATVQAVFENYDDTPPGQDRFDEQAFFQREGTDLKVTAAYQDYKIFIGSPNL</sequence>
<comment type="caution">
    <text evidence="2">The sequence shown here is derived from an EMBL/GenBank/DDBJ whole genome shotgun (WGS) entry which is preliminary data.</text>
</comment>
<reference evidence="2 3" key="1">
    <citation type="submission" date="2019-09" db="EMBL/GenBank/DDBJ databases">
        <title>Chitinophaga ginsengihumi sp. nov., isolated from soil of ginseng rhizosphere.</title>
        <authorList>
            <person name="Lee J."/>
        </authorList>
    </citation>
    <scope>NUCLEOTIDE SEQUENCE [LARGE SCALE GENOMIC DNA]</scope>
    <source>
        <strain evidence="2 3">BN140078</strain>
    </source>
</reference>
<feature type="chain" id="PRO_5022785341" description="Outer membrane lipoprotein-sorting protein" evidence="1">
    <location>
        <begin position="26"/>
        <end position="252"/>
    </location>
</feature>
<evidence type="ECO:0000256" key="1">
    <source>
        <dbReference type="SAM" id="SignalP"/>
    </source>
</evidence>
<evidence type="ECO:0000313" key="2">
    <source>
        <dbReference type="EMBL" id="KAA2243189.1"/>
    </source>
</evidence>
<name>A0A5B2VYW6_9BACT</name>
<dbReference type="EMBL" id="VUOC01000002">
    <property type="protein sequence ID" value="KAA2243189.1"/>
    <property type="molecule type" value="Genomic_DNA"/>
</dbReference>
<organism evidence="2 3">
    <name type="scientific">Chitinophaga agrisoli</name>
    <dbReference type="NCBI Taxonomy" id="2607653"/>
    <lineage>
        <taxon>Bacteria</taxon>
        <taxon>Pseudomonadati</taxon>
        <taxon>Bacteroidota</taxon>
        <taxon>Chitinophagia</taxon>
        <taxon>Chitinophagales</taxon>
        <taxon>Chitinophagaceae</taxon>
        <taxon>Chitinophaga</taxon>
    </lineage>
</organism>
<evidence type="ECO:0000313" key="3">
    <source>
        <dbReference type="Proteomes" id="UP000324611"/>
    </source>
</evidence>
<dbReference type="RefSeq" id="WP_149838064.1">
    <property type="nucleotide sequence ID" value="NZ_VUOC01000002.1"/>
</dbReference>
<accession>A0A5B2VYW6</accession>